<organism evidence="12 13">
    <name type="scientific">Citrobacter phage Margaery</name>
    <dbReference type="NCBI Taxonomy" id="1701810"/>
    <lineage>
        <taxon>Viruses</taxon>
        <taxon>Duplodnaviria</taxon>
        <taxon>Heunggongvirae</taxon>
        <taxon>Uroviricota</taxon>
        <taxon>Caudoviricetes</taxon>
        <taxon>Pantevenvirales</taxon>
        <taxon>Straboviridae</taxon>
        <taxon>Pseudotevenvirus</taxon>
        <taxon>Pseudotevenvirus margaery</taxon>
    </lineage>
</organism>
<keyword evidence="4" id="KW-1227">Viral tail protein</keyword>
<name>A0A0M4R2C7_9CAUD</name>
<evidence type="ECO:0000259" key="11">
    <source>
        <dbReference type="PROSITE" id="PS51688"/>
    </source>
</evidence>
<evidence type="ECO:0000256" key="8">
    <source>
        <dbReference type="ARBA" id="ARBA00035637"/>
    </source>
</evidence>
<dbReference type="PROSITE" id="PS51688">
    <property type="entry name" value="ICA"/>
    <property type="match status" value="1"/>
</dbReference>
<keyword evidence="3" id="KW-0946">Virion</keyword>
<keyword evidence="2" id="KW-0945">Host-virus interaction</keyword>
<comment type="similarity">
    <text evidence="8">Belongs to the S16-like long tail fiber protein Gp37 family.</text>
</comment>
<evidence type="ECO:0000256" key="6">
    <source>
        <dbReference type="ARBA" id="ARBA00033188"/>
    </source>
</evidence>
<dbReference type="GO" id="GO:0019062">
    <property type="term" value="P:virion attachment to host cell"/>
    <property type="evidence" value="ECO:0007669"/>
    <property type="project" value="UniProtKB-KW"/>
</dbReference>
<comment type="subunit">
    <text evidence="9">Homotrimer. Interacts with the receptor-recognizing protein Gp38.</text>
</comment>
<dbReference type="RefSeq" id="YP_009195084.1">
    <property type="nucleotide sequence ID" value="NC_028755.1"/>
</dbReference>
<protein>
    <recommendedName>
        <fullName evidence="10">Long tail fiber protein Gp37</fullName>
    </recommendedName>
    <alternativeName>
        <fullName evidence="6">Receptor-recognizing protein</fullName>
    </alternativeName>
</protein>
<sequence>MADLKLGTTLGGAGIWSASNLPLLPSGDRLLFKGWRVYTENDRPTAEDINALSTINGGVVAKNTTFNQNLVVGASLTANLIQSNSVLTIQRSANPAEMIFYRPDITATPSSEAWVLNMYAKDGLNRNMGSLIIAARTDGGNKVYLRANKDGSPNTSLTLDSQTQQITVEQGSFRVIGTTNLGVTNAASMAVSGAITANTVTPTNWANHDERYMTGIPRGMSGTSFGAAVVTEKNDVLSVGGNITDGPYGNTTYYGQVVNYRRTLNSGVSLVQTYFGNEMWFRLGTGSPGAWSWNQGDANGWRRVYDTVTPPTPAEVGAVNKAGDTMTGGLALLGDLTFRNLVNRHIRFEYTKNDGSTAVDAYIYKDGVDSPTRRSGLRINCATPNKASGNTSNSGDFVFGENGTFTLPGGGMIVQDGLNQGVYCMSALSTTASGSKNYLRKFRGGNSDTIWHETVQGGTLRWATGNTDAQECMRLDGTSLVVQGNITSGNNFLAGGIMQTNGGSLYIRSSGGTHTWYQEPDGSERAVTWSDSSGIYRIRSNNSKAATWEFKNGMIYYSTPVNGSDHGLIRGVVDAGGWDQWTARSAGILLDVPNIHTSAYNIWKVTKWGTSHVAAMDIHRPSDSDSQTRVRIITNSGAYFYFNGSGEFTASGNGSFNDVYIRSDEKLKSNFNKIENALDKVELLNGMIYDKADHIGGEPTSREAGLIAQQLQSVLPEAVKTGEDTEGNEILTVSPTAAIALLVNAIKELREEVRELKSR</sequence>
<evidence type="ECO:0000256" key="1">
    <source>
        <dbReference type="ARBA" id="ARBA00004328"/>
    </source>
</evidence>
<dbReference type="EMBL" id="KT381880">
    <property type="protein sequence ID" value="ALF01958.1"/>
    <property type="molecule type" value="Genomic_DNA"/>
</dbReference>
<keyword evidence="13" id="KW-1185">Reference proteome</keyword>
<feature type="domain" description="Peptidase S74" evidence="11">
    <location>
        <begin position="663"/>
        <end position="759"/>
    </location>
</feature>
<keyword evidence="3" id="KW-1230">Viral tail fiber protein</keyword>
<comment type="subcellular location">
    <subcellularLocation>
        <location evidence="1">Virion</location>
    </subcellularLocation>
</comment>
<evidence type="ECO:0000256" key="9">
    <source>
        <dbReference type="ARBA" id="ARBA00035669"/>
    </source>
</evidence>
<accession>A0A0M4R2C7</accession>
<reference evidence="12 13" key="1">
    <citation type="submission" date="2015-08" db="EMBL/GenBank/DDBJ databases">
        <title>The Complete Genome of Citrobacter freundii Myophage Margaery.</title>
        <authorList>
            <person name="Yi D."/>
            <person name="Cadungog J.N."/>
            <person name="Cahill J.L."/>
            <person name="Rasche E.S."/>
            <person name="Everett G.F.K."/>
        </authorList>
    </citation>
    <scope>NUCLEOTIDE SEQUENCE [LARGE SCALE GENOMIC DNA]</scope>
</reference>
<evidence type="ECO:0000313" key="12">
    <source>
        <dbReference type="EMBL" id="ALF01958.1"/>
    </source>
</evidence>
<evidence type="ECO:0000256" key="4">
    <source>
        <dbReference type="ARBA" id="ARBA00022732"/>
    </source>
</evidence>
<evidence type="ECO:0000313" key="13">
    <source>
        <dbReference type="Proteomes" id="UP000201970"/>
    </source>
</evidence>
<evidence type="ECO:0000256" key="2">
    <source>
        <dbReference type="ARBA" id="ARBA00022581"/>
    </source>
</evidence>
<dbReference type="Proteomes" id="UP000201970">
    <property type="component" value="Segment"/>
</dbReference>
<keyword evidence="5" id="KW-1161">Viral attachment to host cell</keyword>
<evidence type="ECO:0000256" key="5">
    <source>
        <dbReference type="ARBA" id="ARBA00022804"/>
    </source>
</evidence>
<dbReference type="Pfam" id="PF13884">
    <property type="entry name" value="Peptidase_S74"/>
    <property type="match status" value="1"/>
</dbReference>
<gene>
    <name evidence="12" type="ORF">CPT_Margaery269</name>
</gene>
<dbReference type="GeneID" id="26647454"/>
<dbReference type="GO" id="GO:0098024">
    <property type="term" value="C:virus tail, fiber"/>
    <property type="evidence" value="ECO:0007669"/>
    <property type="project" value="UniProtKB-KW"/>
</dbReference>
<dbReference type="KEGG" id="vg:26647454"/>
<keyword evidence="5" id="KW-1160">Virus entry into host cell</keyword>
<dbReference type="InterPro" id="IPR030392">
    <property type="entry name" value="S74_ICA"/>
</dbReference>
<evidence type="ECO:0000256" key="10">
    <source>
        <dbReference type="ARBA" id="ARBA00035705"/>
    </source>
</evidence>
<proteinExistence type="inferred from homology"/>
<evidence type="ECO:0000256" key="7">
    <source>
        <dbReference type="ARBA" id="ARBA00035610"/>
    </source>
</evidence>
<comment type="function">
    <text evidence="7">The C-terminal chaperone protein mediates homotrimerization and proper folding of the catalytic trimer.</text>
</comment>
<evidence type="ECO:0000256" key="3">
    <source>
        <dbReference type="ARBA" id="ARBA00022672"/>
    </source>
</evidence>